<name>A0A2G9FVV9_9LAMI</name>
<evidence type="ECO:0000256" key="1">
    <source>
        <dbReference type="SAM" id="Phobius"/>
    </source>
</evidence>
<keyword evidence="1" id="KW-1133">Transmembrane helix</keyword>
<dbReference type="EMBL" id="NKXS01010507">
    <property type="protein sequence ID" value="PIM97208.1"/>
    <property type="molecule type" value="Genomic_DNA"/>
</dbReference>
<organism evidence="2 3">
    <name type="scientific">Handroanthus impetiginosus</name>
    <dbReference type="NCBI Taxonomy" id="429701"/>
    <lineage>
        <taxon>Eukaryota</taxon>
        <taxon>Viridiplantae</taxon>
        <taxon>Streptophyta</taxon>
        <taxon>Embryophyta</taxon>
        <taxon>Tracheophyta</taxon>
        <taxon>Spermatophyta</taxon>
        <taxon>Magnoliopsida</taxon>
        <taxon>eudicotyledons</taxon>
        <taxon>Gunneridae</taxon>
        <taxon>Pentapetalae</taxon>
        <taxon>asterids</taxon>
        <taxon>lamiids</taxon>
        <taxon>Lamiales</taxon>
        <taxon>Bignoniaceae</taxon>
        <taxon>Crescentiina</taxon>
        <taxon>Tabebuia alliance</taxon>
        <taxon>Handroanthus</taxon>
    </lineage>
</organism>
<sequence length="83" mass="9619">MIFINNLSSEKLKISYERISKHVHKTEIHIRHSSAPFLMRTCIARLGLRFILLVCKVAFVHLFLVGSRTLFFDPRDGGLPMSY</sequence>
<dbReference type="AlphaFoldDB" id="A0A2G9FVV9"/>
<evidence type="ECO:0000313" key="3">
    <source>
        <dbReference type="Proteomes" id="UP000231279"/>
    </source>
</evidence>
<keyword evidence="1" id="KW-0812">Transmembrane</keyword>
<keyword evidence="1" id="KW-0472">Membrane</keyword>
<accession>A0A2G9FVV9</accession>
<reference evidence="3" key="1">
    <citation type="journal article" date="2018" name="Gigascience">
        <title>Genome assembly of the Pink Ipe (Handroanthus impetiginosus, Bignoniaceae), a highly valued, ecologically keystone Neotropical timber forest tree.</title>
        <authorList>
            <person name="Silva-Junior O.B."/>
            <person name="Grattapaglia D."/>
            <person name="Novaes E."/>
            <person name="Collevatti R.G."/>
        </authorList>
    </citation>
    <scope>NUCLEOTIDE SEQUENCE [LARGE SCALE GENOMIC DNA]</scope>
    <source>
        <strain evidence="3">cv. UFG-1</strain>
    </source>
</reference>
<proteinExistence type="predicted"/>
<dbReference type="Proteomes" id="UP000231279">
    <property type="component" value="Unassembled WGS sequence"/>
</dbReference>
<gene>
    <name evidence="2" type="ORF">CDL12_30323</name>
</gene>
<protein>
    <submittedName>
        <fullName evidence="2">Uncharacterized protein</fullName>
    </submittedName>
</protein>
<comment type="caution">
    <text evidence="2">The sequence shown here is derived from an EMBL/GenBank/DDBJ whole genome shotgun (WGS) entry which is preliminary data.</text>
</comment>
<evidence type="ECO:0000313" key="2">
    <source>
        <dbReference type="EMBL" id="PIM97208.1"/>
    </source>
</evidence>
<feature type="transmembrane region" description="Helical" evidence="1">
    <location>
        <begin position="46"/>
        <end position="65"/>
    </location>
</feature>
<keyword evidence="3" id="KW-1185">Reference proteome</keyword>